<dbReference type="Pfam" id="PF09723">
    <property type="entry name" value="Zn_ribbon_8"/>
    <property type="match status" value="1"/>
</dbReference>
<dbReference type="AlphaFoldDB" id="A0A1W1I5Q9"/>
<protein>
    <recommendedName>
        <fullName evidence="2">Putative regulatory protein FmdB zinc ribbon domain-containing protein</fullName>
    </recommendedName>
</protein>
<dbReference type="SMART" id="SM00834">
    <property type="entry name" value="CxxC_CXXC_SSSS"/>
    <property type="match status" value="1"/>
</dbReference>
<dbReference type="RefSeq" id="WP_080886754.1">
    <property type="nucleotide sequence ID" value="NZ_LT828648.1"/>
</dbReference>
<organism evidence="3 4">
    <name type="scientific">Nitrospira japonica</name>
    <dbReference type="NCBI Taxonomy" id="1325564"/>
    <lineage>
        <taxon>Bacteria</taxon>
        <taxon>Pseudomonadati</taxon>
        <taxon>Nitrospirota</taxon>
        <taxon>Nitrospiria</taxon>
        <taxon>Nitrospirales</taxon>
        <taxon>Nitrospiraceae</taxon>
        <taxon>Nitrospira</taxon>
    </lineage>
</organism>
<name>A0A1W1I5Q9_9BACT</name>
<feature type="region of interest" description="Disordered" evidence="1">
    <location>
        <begin position="77"/>
        <end position="107"/>
    </location>
</feature>
<sequence length="107" mass="11870">MPIYEYRCGQCEKVFEATQSVHARTEDTVCPFCQAQDATKLLSSFASKVVGTHKTGFAEMKAYNMLNERMDKFSKLPPVMGTRAMPPSDLFSSLETPPAPSKPSQES</sequence>
<dbReference type="NCBIfam" id="TIGR02605">
    <property type="entry name" value="CxxC_CxxC_SSSS"/>
    <property type="match status" value="1"/>
</dbReference>
<evidence type="ECO:0000313" key="3">
    <source>
        <dbReference type="EMBL" id="SLM48358.1"/>
    </source>
</evidence>
<feature type="domain" description="Putative regulatory protein FmdB zinc ribbon" evidence="2">
    <location>
        <begin position="1"/>
        <end position="43"/>
    </location>
</feature>
<dbReference type="KEGG" id="nja:NSJP_2186"/>
<dbReference type="Proteomes" id="UP000192042">
    <property type="component" value="Chromosome I"/>
</dbReference>
<evidence type="ECO:0000256" key="1">
    <source>
        <dbReference type="SAM" id="MobiDB-lite"/>
    </source>
</evidence>
<dbReference type="STRING" id="1325564.NSJP_2186"/>
<gene>
    <name evidence="3" type="ORF">NSJP_2186</name>
</gene>
<evidence type="ECO:0000259" key="2">
    <source>
        <dbReference type="SMART" id="SM00834"/>
    </source>
</evidence>
<dbReference type="EMBL" id="LT828648">
    <property type="protein sequence ID" value="SLM48358.1"/>
    <property type="molecule type" value="Genomic_DNA"/>
</dbReference>
<dbReference type="OrthoDB" id="9792898at2"/>
<reference evidence="3 4" key="1">
    <citation type="submission" date="2017-03" db="EMBL/GenBank/DDBJ databases">
        <authorList>
            <person name="Afonso C.L."/>
            <person name="Miller P.J."/>
            <person name="Scott M.A."/>
            <person name="Spackman E."/>
            <person name="Goraichik I."/>
            <person name="Dimitrov K.M."/>
            <person name="Suarez D.L."/>
            <person name="Swayne D.E."/>
        </authorList>
    </citation>
    <scope>NUCLEOTIDE SEQUENCE [LARGE SCALE GENOMIC DNA]</scope>
    <source>
        <strain evidence="3">Genome sequencing of Nitrospira japonica strain NJ11</strain>
    </source>
</reference>
<evidence type="ECO:0000313" key="4">
    <source>
        <dbReference type="Proteomes" id="UP000192042"/>
    </source>
</evidence>
<proteinExistence type="predicted"/>
<accession>A0A1W1I5Q9</accession>
<keyword evidence="4" id="KW-1185">Reference proteome</keyword>
<dbReference type="InterPro" id="IPR013429">
    <property type="entry name" value="Regulatory_FmdB_Zinc_ribbon"/>
</dbReference>